<gene>
    <name evidence="6" type="ORF">BC349_14835</name>
</gene>
<proteinExistence type="predicted"/>
<organism evidence="6 7">
    <name type="scientific">Flavihumibacter stibioxidans</name>
    <dbReference type="NCBI Taxonomy" id="1834163"/>
    <lineage>
        <taxon>Bacteria</taxon>
        <taxon>Pseudomonadati</taxon>
        <taxon>Bacteroidota</taxon>
        <taxon>Chitinophagia</taxon>
        <taxon>Chitinophagales</taxon>
        <taxon>Chitinophagaceae</taxon>
        <taxon>Flavihumibacter</taxon>
    </lineage>
</organism>
<name>A0ABR7MBB6_9BACT</name>
<dbReference type="Gene3D" id="1.10.760.10">
    <property type="entry name" value="Cytochrome c-like domain"/>
    <property type="match status" value="1"/>
</dbReference>
<dbReference type="PROSITE" id="PS51007">
    <property type="entry name" value="CYTC"/>
    <property type="match status" value="2"/>
</dbReference>
<keyword evidence="1 4" id="KW-0349">Heme</keyword>
<feature type="domain" description="Cytochrome c" evidence="5">
    <location>
        <begin position="196"/>
        <end position="303"/>
    </location>
</feature>
<keyword evidence="2 4" id="KW-0479">Metal-binding</keyword>
<dbReference type="InterPro" id="IPR009056">
    <property type="entry name" value="Cyt_c-like_dom"/>
</dbReference>
<evidence type="ECO:0000259" key="5">
    <source>
        <dbReference type="PROSITE" id="PS51007"/>
    </source>
</evidence>
<dbReference type="InterPro" id="IPR036909">
    <property type="entry name" value="Cyt_c-like_dom_sf"/>
</dbReference>
<dbReference type="Proteomes" id="UP000765802">
    <property type="component" value="Unassembled WGS sequence"/>
</dbReference>
<evidence type="ECO:0000256" key="3">
    <source>
        <dbReference type="ARBA" id="ARBA00023004"/>
    </source>
</evidence>
<evidence type="ECO:0000256" key="4">
    <source>
        <dbReference type="PROSITE-ProRule" id="PRU00433"/>
    </source>
</evidence>
<dbReference type="InterPro" id="IPR051459">
    <property type="entry name" value="Cytochrome_c-type_DH"/>
</dbReference>
<dbReference type="PANTHER" id="PTHR35008">
    <property type="entry name" value="BLL4482 PROTEIN-RELATED"/>
    <property type="match status" value="1"/>
</dbReference>
<comment type="caution">
    <text evidence="6">The sequence shown here is derived from an EMBL/GenBank/DDBJ whole genome shotgun (WGS) entry which is preliminary data.</text>
</comment>
<evidence type="ECO:0000313" key="7">
    <source>
        <dbReference type="Proteomes" id="UP000765802"/>
    </source>
</evidence>
<sequence>MKKILKWLGVIILVLLGGVTIATSFRQHITYDAPFPEISASTDSAIIARGRHIVLGPGHCVDCHSNGADKDSLLRAGLEPELSGGYKFELPFGNFYTKNLTPDKETGIGKLTDPEIARIIRYGIHANGEMVLPFMPFQDMTDDDLTAVISYLRKLKPVKNKIPEQEYNLMGKLIRAFMLKPSGPSEAFLNHIKPDTSAVYGRYLSMVVANCNECHTKRDGVGNYIGEPMAGGMIFEEPGKPTLVTPNLTPDSSSRIFGWSREMFIGRFRMGKLIEHSHMPWTAYGRMTDDELSAIYNFLGTLKPVKTGMVDIGED</sequence>
<evidence type="ECO:0000256" key="1">
    <source>
        <dbReference type="ARBA" id="ARBA00022617"/>
    </source>
</evidence>
<dbReference type="RefSeq" id="WP_187257639.1">
    <property type="nucleotide sequence ID" value="NZ_JBHULF010000006.1"/>
</dbReference>
<evidence type="ECO:0000313" key="6">
    <source>
        <dbReference type="EMBL" id="MBC6492335.1"/>
    </source>
</evidence>
<dbReference type="PANTHER" id="PTHR35008:SF8">
    <property type="entry name" value="ALCOHOL DEHYDROGENASE CYTOCHROME C SUBUNIT"/>
    <property type="match status" value="1"/>
</dbReference>
<accession>A0ABR7MBB6</accession>
<keyword evidence="3 4" id="KW-0408">Iron</keyword>
<keyword evidence="7" id="KW-1185">Reference proteome</keyword>
<dbReference type="EMBL" id="MBUA01000027">
    <property type="protein sequence ID" value="MBC6492335.1"/>
    <property type="molecule type" value="Genomic_DNA"/>
</dbReference>
<dbReference type="SUPFAM" id="SSF46626">
    <property type="entry name" value="Cytochrome c"/>
    <property type="match status" value="2"/>
</dbReference>
<reference evidence="6 7" key="1">
    <citation type="submission" date="2016-07" db="EMBL/GenBank/DDBJ databases">
        <title>Genome analysis of Flavihumibacter stibioxidans YS-17.</title>
        <authorList>
            <person name="Shi K."/>
            <person name="Han Y."/>
            <person name="Wang G."/>
        </authorList>
    </citation>
    <scope>NUCLEOTIDE SEQUENCE [LARGE SCALE GENOMIC DNA]</scope>
    <source>
        <strain evidence="6 7">YS-17</strain>
    </source>
</reference>
<evidence type="ECO:0000256" key="2">
    <source>
        <dbReference type="ARBA" id="ARBA00022723"/>
    </source>
</evidence>
<feature type="domain" description="Cytochrome c" evidence="5">
    <location>
        <begin position="45"/>
        <end position="156"/>
    </location>
</feature>
<protein>
    <recommendedName>
        <fullName evidence="5">Cytochrome c domain-containing protein</fullName>
    </recommendedName>
</protein>